<organism evidence="1 2">
    <name type="scientific">Pluteus cervinus</name>
    <dbReference type="NCBI Taxonomy" id="181527"/>
    <lineage>
        <taxon>Eukaryota</taxon>
        <taxon>Fungi</taxon>
        <taxon>Dikarya</taxon>
        <taxon>Basidiomycota</taxon>
        <taxon>Agaricomycotina</taxon>
        <taxon>Agaricomycetes</taxon>
        <taxon>Agaricomycetidae</taxon>
        <taxon>Agaricales</taxon>
        <taxon>Pluteineae</taxon>
        <taxon>Pluteaceae</taxon>
        <taxon>Pluteus</taxon>
    </lineage>
</organism>
<gene>
    <name evidence="1" type="ORF">BDN72DRAFT_906660</name>
</gene>
<dbReference type="Proteomes" id="UP000308600">
    <property type="component" value="Unassembled WGS sequence"/>
</dbReference>
<accession>A0ACD2ZYK6</accession>
<proteinExistence type="predicted"/>
<dbReference type="EMBL" id="ML209319">
    <property type="protein sequence ID" value="TFK58521.1"/>
    <property type="molecule type" value="Genomic_DNA"/>
</dbReference>
<reference evidence="1 2" key="1">
    <citation type="journal article" date="2019" name="Nat. Ecol. Evol.">
        <title>Megaphylogeny resolves global patterns of mushroom evolution.</title>
        <authorList>
            <person name="Varga T."/>
            <person name="Krizsan K."/>
            <person name="Foldi C."/>
            <person name="Dima B."/>
            <person name="Sanchez-Garcia M."/>
            <person name="Sanchez-Ramirez S."/>
            <person name="Szollosi G.J."/>
            <person name="Szarkandi J.G."/>
            <person name="Papp V."/>
            <person name="Albert L."/>
            <person name="Andreopoulos W."/>
            <person name="Angelini C."/>
            <person name="Antonin V."/>
            <person name="Barry K.W."/>
            <person name="Bougher N.L."/>
            <person name="Buchanan P."/>
            <person name="Buyck B."/>
            <person name="Bense V."/>
            <person name="Catcheside P."/>
            <person name="Chovatia M."/>
            <person name="Cooper J."/>
            <person name="Damon W."/>
            <person name="Desjardin D."/>
            <person name="Finy P."/>
            <person name="Geml J."/>
            <person name="Haridas S."/>
            <person name="Hughes K."/>
            <person name="Justo A."/>
            <person name="Karasinski D."/>
            <person name="Kautmanova I."/>
            <person name="Kiss B."/>
            <person name="Kocsube S."/>
            <person name="Kotiranta H."/>
            <person name="LaButti K.M."/>
            <person name="Lechner B.E."/>
            <person name="Liimatainen K."/>
            <person name="Lipzen A."/>
            <person name="Lukacs Z."/>
            <person name="Mihaltcheva S."/>
            <person name="Morgado L.N."/>
            <person name="Niskanen T."/>
            <person name="Noordeloos M.E."/>
            <person name="Ohm R.A."/>
            <person name="Ortiz-Santana B."/>
            <person name="Ovrebo C."/>
            <person name="Racz N."/>
            <person name="Riley R."/>
            <person name="Savchenko A."/>
            <person name="Shiryaev A."/>
            <person name="Soop K."/>
            <person name="Spirin V."/>
            <person name="Szebenyi C."/>
            <person name="Tomsovsky M."/>
            <person name="Tulloss R.E."/>
            <person name="Uehling J."/>
            <person name="Grigoriev I.V."/>
            <person name="Vagvolgyi C."/>
            <person name="Papp T."/>
            <person name="Martin F.M."/>
            <person name="Miettinen O."/>
            <person name="Hibbett D.S."/>
            <person name="Nagy L.G."/>
        </authorList>
    </citation>
    <scope>NUCLEOTIDE SEQUENCE [LARGE SCALE GENOMIC DNA]</scope>
    <source>
        <strain evidence="1 2">NL-1719</strain>
    </source>
</reference>
<protein>
    <submittedName>
        <fullName evidence="1">Uncharacterized protein</fullName>
    </submittedName>
</protein>
<evidence type="ECO:0000313" key="1">
    <source>
        <dbReference type="EMBL" id="TFK58521.1"/>
    </source>
</evidence>
<sequence>MAILLEGQDFTPGDYEIYMRQRVSFLRSPRGRAALMSGGYLWRFAVEVVSIQQALLQPSTERTSIWAPNKQPVRAPSPPGFVYYDDQLTEYEILLLCGTYICYTGSGQQITLKSWWPPISAFEKPNGTNFHRWTPQNEAAYQNRLVKIQNGQEKPRPVKKWHDLVAGNKQARDLNEGMEKLAYSFLTKYEQGGL</sequence>
<keyword evidence="2" id="KW-1185">Reference proteome</keyword>
<evidence type="ECO:0000313" key="2">
    <source>
        <dbReference type="Proteomes" id="UP000308600"/>
    </source>
</evidence>
<name>A0ACD2ZYK6_9AGAR</name>